<keyword evidence="2" id="KW-1185">Reference proteome</keyword>
<dbReference type="AlphaFoldDB" id="M0NGC4"/>
<reference evidence="1 2" key="1">
    <citation type="journal article" date="2014" name="PLoS Genet.">
        <title>Phylogenetically driven sequencing of extremely halophilic archaea reveals strategies for static and dynamic osmo-response.</title>
        <authorList>
            <person name="Becker E.A."/>
            <person name="Seitzer P.M."/>
            <person name="Tritt A."/>
            <person name="Larsen D."/>
            <person name="Krusor M."/>
            <person name="Yao A.I."/>
            <person name="Wu D."/>
            <person name="Madern D."/>
            <person name="Eisen J.A."/>
            <person name="Darling A.E."/>
            <person name="Facciotti M.T."/>
        </authorList>
    </citation>
    <scope>NUCLEOTIDE SEQUENCE [LARGE SCALE GENOMIC DNA]</scope>
    <source>
        <strain evidence="1 2">JCM 14978</strain>
    </source>
</reference>
<comment type="caution">
    <text evidence="1">The sequence shown here is derived from an EMBL/GenBank/DDBJ whole genome shotgun (WGS) entry which is preliminary data.</text>
</comment>
<name>M0NGC4_9EURY</name>
<evidence type="ECO:0000313" key="2">
    <source>
        <dbReference type="Proteomes" id="UP000011546"/>
    </source>
</evidence>
<sequence length="75" mass="8399">MWGHISHNFGSGGSMGCLSGRVTSYFFDIINDVFVCRIKSSINNTDTNILSCNILRMEFIRTHRANTLTFSTMGC</sequence>
<protein>
    <submittedName>
        <fullName evidence="1">Uncharacterized protein</fullName>
    </submittedName>
</protein>
<evidence type="ECO:0000313" key="1">
    <source>
        <dbReference type="EMBL" id="EMA57007.1"/>
    </source>
</evidence>
<dbReference type="Proteomes" id="UP000011546">
    <property type="component" value="Unassembled WGS sequence"/>
</dbReference>
<gene>
    <name evidence="1" type="ORF">C468_16879</name>
</gene>
<dbReference type="EMBL" id="AOJH01000103">
    <property type="protein sequence ID" value="EMA57007.1"/>
    <property type="molecule type" value="Genomic_DNA"/>
</dbReference>
<organism evidence="1 2">
    <name type="scientific">Halorubrum kocurii JCM 14978</name>
    <dbReference type="NCBI Taxonomy" id="1230456"/>
    <lineage>
        <taxon>Archaea</taxon>
        <taxon>Methanobacteriati</taxon>
        <taxon>Methanobacteriota</taxon>
        <taxon>Stenosarchaea group</taxon>
        <taxon>Halobacteria</taxon>
        <taxon>Halobacteriales</taxon>
        <taxon>Haloferacaceae</taxon>
        <taxon>Halorubrum</taxon>
    </lineage>
</organism>
<accession>M0NGC4</accession>
<proteinExistence type="predicted"/>